<feature type="transmembrane region" description="Helical" evidence="5">
    <location>
        <begin position="163"/>
        <end position="184"/>
    </location>
</feature>
<dbReference type="EMBL" id="AP024110">
    <property type="protein sequence ID" value="BCM26137.1"/>
    <property type="molecule type" value="Genomic_DNA"/>
</dbReference>
<dbReference type="Pfam" id="PF01988">
    <property type="entry name" value="VIT1"/>
    <property type="match status" value="1"/>
</dbReference>
<evidence type="ECO:0000313" key="6">
    <source>
        <dbReference type="EMBL" id="BCM26137.1"/>
    </source>
</evidence>
<reference evidence="6" key="1">
    <citation type="journal article" date="2021" name="Arch. Microbiol.">
        <title>Methyloradius palustris gen. nov., sp. nov., a methanol-oxidizing bacterium isolated from snow.</title>
        <authorList>
            <person name="Miyadera T."/>
            <person name="Kojima H."/>
            <person name="Fukui M."/>
        </authorList>
    </citation>
    <scope>NUCLEOTIDE SEQUENCE</scope>
    <source>
        <strain evidence="6">Zm11</strain>
    </source>
</reference>
<evidence type="ECO:0000313" key="7">
    <source>
        <dbReference type="Proteomes" id="UP000826722"/>
    </source>
</evidence>
<organism evidence="6 7">
    <name type="scientific">Methyloradius palustris</name>
    <dbReference type="NCBI Taxonomy" id="2778876"/>
    <lineage>
        <taxon>Bacteria</taxon>
        <taxon>Pseudomonadati</taxon>
        <taxon>Pseudomonadota</taxon>
        <taxon>Betaproteobacteria</taxon>
        <taxon>Nitrosomonadales</taxon>
        <taxon>Methylophilaceae</taxon>
        <taxon>Methyloradius</taxon>
    </lineage>
</organism>
<dbReference type="GO" id="GO:0030026">
    <property type="term" value="P:intracellular manganese ion homeostasis"/>
    <property type="evidence" value="ECO:0007669"/>
    <property type="project" value="InterPro"/>
</dbReference>
<evidence type="ECO:0000256" key="3">
    <source>
        <dbReference type="ARBA" id="ARBA00022989"/>
    </source>
</evidence>
<name>A0A8E3ZI38_9PROT</name>
<proteinExistence type="predicted"/>
<dbReference type="Proteomes" id="UP000826722">
    <property type="component" value="Chromosome"/>
</dbReference>
<feature type="transmembrane region" description="Helical" evidence="5">
    <location>
        <begin position="134"/>
        <end position="157"/>
    </location>
</feature>
<evidence type="ECO:0000256" key="5">
    <source>
        <dbReference type="SAM" id="Phobius"/>
    </source>
</evidence>
<dbReference type="AlphaFoldDB" id="A0A8E3ZI38"/>
<evidence type="ECO:0000256" key="2">
    <source>
        <dbReference type="ARBA" id="ARBA00022692"/>
    </source>
</evidence>
<protein>
    <recommendedName>
        <fullName evidence="8">Rubrerythrin family protein</fullName>
    </recommendedName>
</protein>
<keyword evidence="7" id="KW-1185">Reference proteome</keyword>
<feature type="transmembrane region" description="Helical" evidence="5">
    <location>
        <begin position="263"/>
        <end position="286"/>
    </location>
</feature>
<evidence type="ECO:0000256" key="4">
    <source>
        <dbReference type="ARBA" id="ARBA00023136"/>
    </source>
</evidence>
<evidence type="ECO:0000256" key="1">
    <source>
        <dbReference type="ARBA" id="ARBA00004127"/>
    </source>
</evidence>
<dbReference type="PANTHER" id="PTHR31851">
    <property type="entry name" value="FE(2+)/MN(2+) TRANSPORTER PCL1"/>
    <property type="match status" value="1"/>
</dbReference>
<feature type="transmembrane region" description="Helical" evidence="5">
    <location>
        <begin position="325"/>
        <end position="347"/>
    </location>
</feature>
<gene>
    <name evidence="6" type="ORF">ZMTM_23960</name>
</gene>
<dbReference type="CDD" id="cd02433">
    <property type="entry name" value="Nodulin-21_like_2"/>
    <property type="match status" value="1"/>
</dbReference>
<sequence>MTNSKGLKSWYEEQRSSYIYRLMAEAEKDAVRKQLFLKLSHEALQQSQSWAALVKNEGLPLPVSYKPDMRTKLVGCLIHQFGTSRIKPILAAVKIRGLSIYSNSRLVGYHPVPEKLEEVGASHSGVSSSGGLRAAVFGVNDGLVSIACLVMGVAGAATANSAILLTGVAGLLAGAFSMAAGEYISMRSQREMFEYQIGLERAELVQYPEEEASELALIYVARGMDPADAQKLANKLVADPELGLDTLAREELGLNPDELGSPWLAAISSFTAFVFGGAIPLLPYLFRLTHALTLSVAFAGIALFLVGAILSLFTGRNALLGGLRMLLIGGSAGVMTYWIGHLMGASLS</sequence>
<comment type="subcellular location">
    <subcellularLocation>
        <location evidence="1">Endomembrane system</location>
        <topology evidence="1">Multi-pass membrane protein</topology>
    </subcellularLocation>
</comment>
<dbReference type="InterPro" id="IPR008217">
    <property type="entry name" value="Ccc1_fam"/>
</dbReference>
<keyword evidence="3 5" id="KW-1133">Transmembrane helix</keyword>
<dbReference type="KEGG" id="mpau:ZMTM_23960"/>
<dbReference type="GO" id="GO:0005384">
    <property type="term" value="F:manganese ion transmembrane transporter activity"/>
    <property type="evidence" value="ECO:0007669"/>
    <property type="project" value="InterPro"/>
</dbReference>
<keyword evidence="4 5" id="KW-0472">Membrane</keyword>
<accession>A0A8E3ZI38</accession>
<dbReference type="GO" id="GO:0012505">
    <property type="term" value="C:endomembrane system"/>
    <property type="evidence" value="ECO:0007669"/>
    <property type="project" value="UniProtKB-SubCell"/>
</dbReference>
<keyword evidence="2 5" id="KW-0812">Transmembrane</keyword>
<dbReference type="RefSeq" id="WP_221764156.1">
    <property type="nucleotide sequence ID" value="NZ_AP024110.1"/>
</dbReference>
<feature type="transmembrane region" description="Helical" evidence="5">
    <location>
        <begin position="292"/>
        <end position="313"/>
    </location>
</feature>
<evidence type="ECO:0008006" key="8">
    <source>
        <dbReference type="Google" id="ProtNLM"/>
    </source>
</evidence>